<keyword evidence="3" id="KW-1185">Reference proteome</keyword>
<proteinExistence type="predicted"/>
<dbReference type="RefSeq" id="WP_183536294.1">
    <property type="nucleotide sequence ID" value="NZ_JBDJAW010000002.1"/>
</dbReference>
<protein>
    <recommendedName>
        <fullName evidence="4">Ribbon-helix-helix protein, CopG family</fullName>
    </recommendedName>
</protein>
<evidence type="ECO:0000313" key="3">
    <source>
        <dbReference type="Proteomes" id="UP001447516"/>
    </source>
</evidence>
<evidence type="ECO:0008006" key="4">
    <source>
        <dbReference type="Google" id="ProtNLM"/>
    </source>
</evidence>
<dbReference type="EMBL" id="JBDJAW010000002">
    <property type="protein sequence ID" value="MEN3534158.1"/>
    <property type="molecule type" value="Genomic_DNA"/>
</dbReference>
<gene>
    <name evidence="2" type="ORF">AAH991_03510</name>
</gene>
<accession>A0ABV0AFN3</accession>
<evidence type="ECO:0000313" key="2">
    <source>
        <dbReference type="EMBL" id="MEN3534158.1"/>
    </source>
</evidence>
<comment type="caution">
    <text evidence="2">The sequence shown here is derived from an EMBL/GenBank/DDBJ whole genome shotgun (WGS) entry which is preliminary data.</text>
</comment>
<name>A0ABV0AFN3_9ACTN</name>
<organism evidence="2 3">
    <name type="scientific">Microbispora maris</name>
    <dbReference type="NCBI Taxonomy" id="3144104"/>
    <lineage>
        <taxon>Bacteria</taxon>
        <taxon>Bacillati</taxon>
        <taxon>Actinomycetota</taxon>
        <taxon>Actinomycetes</taxon>
        <taxon>Streptosporangiales</taxon>
        <taxon>Streptosporangiaceae</taxon>
        <taxon>Microbispora</taxon>
    </lineage>
</organism>
<feature type="region of interest" description="Disordered" evidence="1">
    <location>
        <begin position="80"/>
        <end position="104"/>
    </location>
</feature>
<evidence type="ECO:0000256" key="1">
    <source>
        <dbReference type="SAM" id="MobiDB-lite"/>
    </source>
</evidence>
<reference evidence="2 3" key="1">
    <citation type="submission" date="2024-05" db="EMBL/GenBank/DDBJ databases">
        <title>Microbispora sp.ZYX-F-249.</title>
        <authorList>
            <person name="Xie H."/>
        </authorList>
    </citation>
    <scope>NUCLEOTIDE SEQUENCE [LARGE SCALE GENOMIC DNA]</scope>
    <source>
        <strain evidence="2 3">ZYX-F-249</strain>
    </source>
</reference>
<feature type="compositionally biased region" description="Basic and acidic residues" evidence="1">
    <location>
        <begin position="94"/>
        <end position="104"/>
    </location>
</feature>
<dbReference type="Proteomes" id="UP001447516">
    <property type="component" value="Unassembled WGS sequence"/>
</dbReference>
<sequence>MGSEQRHTTIRVSTLTRDKLAAIAKQEGRPMTAVIDDAVAEYEHKKFWEEMRAAVERTRREDPEGWADYLAETAVFDRAAPDGLEPEDWSSHLPPKEHDADNAR</sequence>